<proteinExistence type="predicted"/>
<dbReference type="PANTHER" id="PTHR43437:SF3">
    <property type="entry name" value="HYDROXYACYL-THIOESTER DEHYDRATASE TYPE 2, MITOCHONDRIAL"/>
    <property type="match status" value="1"/>
</dbReference>
<dbReference type="InterPro" id="IPR050965">
    <property type="entry name" value="UPF0336/Enoyl-CoA_hydratase"/>
</dbReference>
<keyword evidence="3" id="KW-1185">Reference proteome</keyword>
<dbReference type="SUPFAM" id="SSF54637">
    <property type="entry name" value="Thioesterase/thiol ester dehydrase-isomerase"/>
    <property type="match status" value="1"/>
</dbReference>
<dbReference type="InterPro" id="IPR003965">
    <property type="entry name" value="Fatty_acid_synthase"/>
</dbReference>
<evidence type="ECO:0000259" key="1">
    <source>
        <dbReference type="Pfam" id="PF01575"/>
    </source>
</evidence>
<dbReference type="EMBL" id="JAMFLX010000005">
    <property type="protein sequence ID" value="MCL6269295.1"/>
    <property type="molecule type" value="Genomic_DNA"/>
</dbReference>
<dbReference type="InterPro" id="IPR029069">
    <property type="entry name" value="HotDog_dom_sf"/>
</dbReference>
<reference evidence="2 3" key="1">
    <citation type="submission" date="2022-05" db="EMBL/GenBank/DDBJ databases">
        <authorList>
            <person name="Park J.-S."/>
        </authorList>
    </citation>
    <scope>NUCLEOTIDE SEQUENCE [LARGE SCALE GENOMIC DNA]</scope>
    <source>
        <strain evidence="2 3">2012CJ34-2</strain>
    </source>
</reference>
<dbReference type="PRINTS" id="PR01483">
    <property type="entry name" value="FASYNTHASE"/>
</dbReference>
<dbReference type="Gene3D" id="3.10.129.10">
    <property type="entry name" value="Hotdog Thioesterase"/>
    <property type="match status" value="1"/>
</dbReference>
<dbReference type="RefSeq" id="WP_249698272.1">
    <property type="nucleotide sequence ID" value="NZ_JAMFLX010000005.1"/>
</dbReference>
<sequence length="161" mass="17480">MTTLANVPFEVLKVGDKATYQRTLTERDLVLFAEVSGDHNPVHLDKEYASTSMFGERIAHGMWTGSLISAALAMKLPGPGGIYRGQELKFLKPVKLGDTLTVELEVIEIKERGGRALMSTNVVNQDGVYVVKGTATILPSKGEVILNAPQMPAIRIEGLDD</sequence>
<dbReference type="CDD" id="cd03449">
    <property type="entry name" value="R_hydratase"/>
    <property type="match status" value="1"/>
</dbReference>
<evidence type="ECO:0000313" key="3">
    <source>
        <dbReference type="Proteomes" id="UP001203338"/>
    </source>
</evidence>
<gene>
    <name evidence="2" type="ORF">M3P05_04970</name>
</gene>
<feature type="domain" description="MaoC-like" evidence="1">
    <location>
        <begin position="19"/>
        <end position="120"/>
    </location>
</feature>
<comment type="caution">
    <text evidence="2">The sequence shown here is derived from an EMBL/GenBank/DDBJ whole genome shotgun (WGS) entry which is preliminary data.</text>
</comment>
<dbReference type="InterPro" id="IPR002539">
    <property type="entry name" value="MaoC-like_dom"/>
</dbReference>
<protein>
    <submittedName>
        <fullName evidence="2">MaoC family dehydratase</fullName>
    </submittedName>
</protein>
<evidence type="ECO:0000313" key="2">
    <source>
        <dbReference type="EMBL" id="MCL6269295.1"/>
    </source>
</evidence>
<organism evidence="2 3">
    <name type="scientific">Parendozoicomonas callyspongiae</name>
    <dbReference type="NCBI Taxonomy" id="2942213"/>
    <lineage>
        <taxon>Bacteria</taxon>
        <taxon>Pseudomonadati</taxon>
        <taxon>Pseudomonadota</taxon>
        <taxon>Gammaproteobacteria</taxon>
        <taxon>Oceanospirillales</taxon>
        <taxon>Endozoicomonadaceae</taxon>
        <taxon>Parendozoicomonas</taxon>
    </lineage>
</organism>
<name>A0ABT0PD61_9GAMM</name>
<dbReference type="Proteomes" id="UP001203338">
    <property type="component" value="Unassembled WGS sequence"/>
</dbReference>
<dbReference type="PANTHER" id="PTHR43437">
    <property type="entry name" value="HYDROXYACYL-THIOESTER DEHYDRATASE TYPE 2, MITOCHONDRIAL-RELATED"/>
    <property type="match status" value="1"/>
</dbReference>
<dbReference type="Pfam" id="PF01575">
    <property type="entry name" value="MaoC_dehydratas"/>
    <property type="match status" value="1"/>
</dbReference>
<accession>A0ABT0PD61</accession>